<sequence>MFKEDISKFPMADTVLKALETNKAEERINDGDNLYFVIKRDGKKRWEFRYKKPSTGKWTFIGLGSYPQVSGKLARQKAIEARNQLSDGFDPKEAKDQLKQDQIKKSNGEFSFQKLAEEYCASKTWTNDTRVRNEGALRNHVYPLMGSLDYRTIKKVEWLDLFKTVQKKLHPKTKKPIVEMGQRVCALCRDIYDLAEVTGRVDQNPVANIHKHLEKHVSVNMPHVSEKELPDLLVKVINYPTRQTAIGLQLALMLGTRPNEIRRAEWSEFDFEEKLWVIPAHKMKKRVEHTIPLSSQVIELLTELKAYSGSSPYLFRGRNSGKEPISNATLGNALKKMGYNGKQTPHGFRHIMSTALRERGFRREWVESALAHKLGGVEGVYNKALYLEQRRKMMQIWSDYLDALANGKPFEFDNFDMDRMTEYSWNDIGLEKNKFNAKQLRVLQSFIEAMAQDDDMSEEEAA</sequence>
<accession>A0A8H2K485</accession>
<evidence type="ECO:0000313" key="6">
    <source>
        <dbReference type="EMBL" id="TNX92836.1"/>
    </source>
</evidence>
<dbReference type="GO" id="GO:0015074">
    <property type="term" value="P:DNA integration"/>
    <property type="evidence" value="ECO:0007669"/>
    <property type="project" value="UniProtKB-KW"/>
</dbReference>
<keyword evidence="3" id="KW-0238">DNA-binding</keyword>
<dbReference type="Gene3D" id="1.10.443.10">
    <property type="entry name" value="Intergrase catalytic core"/>
    <property type="match status" value="1"/>
</dbReference>
<dbReference type="Gene3D" id="1.10.150.130">
    <property type="match status" value="1"/>
</dbReference>
<keyword evidence="4" id="KW-0233">DNA recombination</keyword>
<evidence type="ECO:0000256" key="3">
    <source>
        <dbReference type="ARBA" id="ARBA00023125"/>
    </source>
</evidence>
<dbReference type="PANTHER" id="PTHR30629">
    <property type="entry name" value="PROPHAGE INTEGRASE"/>
    <property type="match status" value="1"/>
</dbReference>
<feature type="domain" description="Tyr recombinase" evidence="5">
    <location>
        <begin position="219"/>
        <end position="394"/>
    </location>
</feature>
<dbReference type="GO" id="GO:0006310">
    <property type="term" value="P:DNA recombination"/>
    <property type="evidence" value="ECO:0007669"/>
    <property type="project" value="UniProtKB-KW"/>
</dbReference>
<gene>
    <name evidence="6" type="ORF">FHY67_04515</name>
</gene>
<dbReference type="InterPro" id="IPR038488">
    <property type="entry name" value="Integrase_DNA-bd_sf"/>
</dbReference>
<comment type="similarity">
    <text evidence="1">Belongs to the 'phage' integrase family.</text>
</comment>
<evidence type="ECO:0000313" key="7">
    <source>
        <dbReference type="Proteomes" id="UP000314285"/>
    </source>
</evidence>
<dbReference type="Pfam" id="PF13356">
    <property type="entry name" value="Arm-DNA-bind_3"/>
    <property type="match status" value="1"/>
</dbReference>
<evidence type="ECO:0000256" key="2">
    <source>
        <dbReference type="ARBA" id="ARBA00022908"/>
    </source>
</evidence>
<dbReference type="CDD" id="cd00801">
    <property type="entry name" value="INT_P4_C"/>
    <property type="match status" value="1"/>
</dbReference>
<dbReference type="InterPro" id="IPR053876">
    <property type="entry name" value="Phage_int_M"/>
</dbReference>
<dbReference type="InterPro" id="IPR010998">
    <property type="entry name" value="Integrase_recombinase_N"/>
</dbReference>
<dbReference type="AlphaFoldDB" id="A0A8H2K485"/>
<dbReference type="Proteomes" id="UP000314285">
    <property type="component" value="Unassembled WGS sequence"/>
</dbReference>
<evidence type="ECO:0000259" key="5">
    <source>
        <dbReference type="PROSITE" id="PS51898"/>
    </source>
</evidence>
<dbReference type="Gene3D" id="3.30.160.390">
    <property type="entry name" value="Integrase, DNA-binding domain"/>
    <property type="match status" value="1"/>
</dbReference>
<reference evidence="6 7" key="1">
    <citation type="submission" date="2019-06" db="EMBL/GenBank/DDBJ databases">
        <title>Genome of Acinetobacter radioresistens APH1, a phenol degrading strain.</title>
        <authorList>
            <person name="Liu Y."/>
        </authorList>
    </citation>
    <scope>NUCLEOTIDE SEQUENCE [LARGE SCALE GENOMIC DNA]</scope>
    <source>
        <strain evidence="6 7">APH1</strain>
    </source>
</reference>
<dbReference type="Pfam" id="PF22022">
    <property type="entry name" value="Phage_int_M"/>
    <property type="match status" value="1"/>
</dbReference>
<name>A0A8H2K485_ACIRA</name>
<organism evidence="6 7">
    <name type="scientific">Acinetobacter radioresistens</name>
    <dbReference type="NCBI Taxonomy" id="40216"/>
    <lineage>
        <taxon>Bacteria</taxon>
        <taxon>Pseudomonadati</taxon>
        <taxon>Pseudomonadota</taxon>
        <taxon>Gammaproteobacteria</taxon>
        <taxon>Moraxellales</taxon>
        <taxon>Moraxellaceae</taxon>
        <taxon>Acinetobacter</taxon>
    </lineage>
</organism>
<dbReference type="InterPro" id="IPR050808">
    <property type="entry name" value="Phage_Integrase"/>
</dbReference>
<evidence type="ECO:0000256" key="4">
    <source>
        <dbReference type="ARBA" id="ARBA00023172"/>
    </source>
</evidence>
<dbReference type="InterPro" id="IPR002104">
    <property type="entry name" value="Integrase_catalytic"/>
</dbReference>
<dbReference type="PANTHER" id="PTHR30629:SF2">
    <property type="entry name" value="PROPHAGE INTEGRASE INTS-RELATED"/>
    <property type="match status" value="1"/>
</dbReference>
<proteinExistence type="inferred from homology"/>
<dbReference type="EMBL" id="VFBM01000003">
    <property type="protein sequence ID" value="TNX92836.1"/>
    <property type="molecule type" value="Genomic_DNA"/>
</dbReference>
<dbReference type="Pfam" id="PF00589">
    <property type="entry name" value="Phage_integrase"/>
    <property type="match status" value="1"/>
</dbReference>
<protein>
    <submittedName>
        <fullName evidence="6">DUF4102 domain-containing protein</fullName>
    </submittedName>
</protein>
<evidence type="ECO:0000256" key="1">
    <source>
        <dbReference type="ARBA" id="ARBA00008857"/>
    </source>
</evidence>
<dbReference type="InterPro" id="IPR025166">
    <property type="entry name" value="Integrase_DNA_bind_dom"/>
</dbReference>
<dbReference type="GO" id="GO:0003677">
    <property type="term" value="F:DNA binding"/>
    <property type="evidence" value="ECO:0007669"/>
    <property type="project" value="UniProtKB-KW"/>
</dbReference>
<dbReference type="RefSeq" id="WP_034671314.1">
    <property type="nucleotide sequence ID" value="NZ_VFBM01000003.1"/>
</dbReference>
<comment type="caution">
    <text evidence="6">The sequence shown here is derived from an EMBL/GenBank/DDBJ whole genome shotgun (WGS) entry which is preliminary data.</text>
</comment>
<dbReference type="InterPro" id="IPR013762">
    <property type="entry name" value="Integrase-like_cat_sf"/>
</dbReference>
<keyword evidence="2" id="KW-0229">DNA integration</keyword>
<dbReference type="SUPFAM" id="SSF56349">
    <property type="entry name" value="DNA breaking-rejoining enzymes"/>
    <property type="match status" value="1"/>
</dbReference>
<dbReference type="PROSITE" id="PS51898">
    <property type="entry name" value="TYR_RECOMBINASE"/>
    <property type="match status" value="1"/>
</dbReference>
<dbReference type="InterPro" id="IPR011010">
    <property type="entry name" value="DNA_brk_join_enz"/>
</dbReference>